<dbReference type="PROSITE" id="PS50932">
    <property type="entry name" value="HTH_LACI_2"/>
    <property type="match status" value="1"/>
</dbReference>
<accession>A0ABS4WKM0</accession>
<feature type="domain" description="HTH lacI-type" evidence="4">
    <location>
        <begin position="17"/>
        <end position="71"/>
    </location>
</feature>
<protein>
    <submittedName>
        <fullName evidence="5">DNA-binding LacI/PurR family transcriptional regulator</fullName>
    </submittedName>
</protein>
<dbReference type="PANTHER" id="PTHR30146:SF109">
    <property type="entry name" value="HTH-TYPE TRANSCRIPTIONAL REGULATOR GALS"/>
    <property type="match status" value="1"/>
</dbReference>
<evidence type="ECO:0000313" key="5">
    <source>
        <dbReference type="EMBL" id="MBP2376740.1"/>
    </source>
</evidence>
<keyword evidence="1" id="KW-0805">Transcription regulation</keyword>
<evidence type="ECO:0000256" key="2">
    <source>
        <dbReference type="ARBA" id="ARBA00023125"/>
    </source>
</evidence>
<dbReference type="InterPro" id="IPR046335">
    <property type="entry name" value="LacI/GalR-like_sensor"/>
</dbReference>
<dbReference type="CDD" id="cd01392">
    <property type="entry name" value="HTH_LacI"/>
    <property type="match status" value="1"/>
</dbReference>
<dbReference type="Gene3D" id="3.40.50.2300">
    <property type="match status" value="2"/>
</dbReference>
<evidence type="ECO:0000259" key="4">
    <source>
        <dbReference type="PROSITE" id="PS50932"/>
    </source>
</evidence>
<sequence length="345" mass="37053">MVEESTTATGPRVVAHPTMADVAERAGVSRPLVSMVMRDKPGPSQESRERILAAARELGYRPNASARLLRRNRTQLIGAIFWMGSPFQVRVVERLVSAAAERGYGIALGPTTTDLSTDAVVDRLIEERVEALFAFNIDPDSPEFREAASRIPTVLLGEWNDDARSDNVHIDDDEALRLVVEHLVSLGHRDIAYVGGEGGIVGRDRAASYLRAMKDFGLEDRSEVLRGSFFEEDGAAAAREIVSRDERPTALVCAGDLSAVGALAVFAQAGLSVPDDISVVGFDDSYVAALSYNRLTTVHQDVDATADATLSALLGRLEDFDRPPARIATPASLVVRATTGPAPSA</sequence>
<dbReference type="InterPro" id="IPR010982">
    <property type="entry name" value="Lambda_DNA-bd_dom_sf"/>
</dbReference>
<keyword evidence="2 5" id="KW-0238">DNA-binding</keyword>
<keyword evidence="3" id="KW-0804">Transcription</keyword>
<proteinExistence type="predicted"/>
<evidence type="ECO:0000256" key="3">
    <source>
        <dbReference type="ARBA" id="ARBA00023163"/>
    </source>
</evidence>
<evidence type="ECO:0000256" key="1">
    <source>
        <dbReference type="ARBA" id="ARBA00023015"/>
    </source>
</evidence>
<dbReference type="InterPro" id="IPR000843">
    <property type="entry name" value="HTH_LacI"/>
</dbReference>
<dbReference type="SUPFAM" id="SSF53822">
    <property type="entry name" value="Periplasmic binding protein-like I"/>
    <property type="match status" value="1"/>
</dbReference>
<dbReference type="InterPro" id="IPR028082">
    <property type="entry name" value="Peripla_BP_I"/>
</dbReference>
<name>A0ABS4WKM0_9MICO</name>
<comment type="caution">
    <text evidence="5">The sequence shown here is derived from an EMBL/GenBank/DDBJ whole genome shotgun (WGS) entry which is preliminary data.</text>
</comment>
<dbReference type="Proteomes" id="UP000703720">
    <property type="component" value="Unassembled WGS sequence"/>
</dbReference>
<dbReference type="SUPFAM" id="SSF47413">
    <property type="entry name" value="lambda repressor-like DNA-binding domains"/>
    <property type="match status" value="1"/>
</dbReference>
<dbReference type="Gene3D" id="1.10.260.40">
    <property type="entry name" value="lambda repressor-like DNA-binding domains"/>
    <property type="match status" value="1"/>
</dbReference>
<evidence type="ECO:0000313" key="6">
    <source>
        <dbReference type="Proteomes" id="UP000703720"/>
    </source>
</evidence>
<organism evidence="5 6">
    <name type="scientific">Microbacterium phyllosphaerae</name>
    <dbReference type="NCBI Taxonomy" id="124798"/>
    <lineage>
        <taxon>Bacteria</taxon>
        <taxon>Bacillati</taxon>
        <taxon>Actinomycetota</taxon>
        <taxon>Actinomycetes</taxon>
        <taxon>Micrococcales</taxon>
        <taxon>Microbacteriaceae</taxon>
        <taxon>Microbacterium</taxon>
    </lineage>
</organism>
<dbReference type="SMART" id="SM00354">
    <property type="entry name" value="HTH_LACI"/>
    <property type="match status" value="1"/>
</dbReference>
<keyword evidence="6" id="KW-1185">Reference proteome</keyword>
<dbReference type="GO" id="GO:0003677">
    <property type="term" value="F:DNA binding"/>
    <property type="evidence" value="ECO:0007669"/>
    <property type="project" value="UniProtKB-KW"/>
</dbReference>
<dbReference type="CDD" id="cd06267">
    <property type="entry name" value="PBP1_LacI_sugar_binding-like"/>
    <property type="match status" value="1"/>
</dbReference>
<dbReference type="EMBL" id="JAGIOA010000001">
    <property type="protein sequence ID" value="MBP2376740.1"/>
    <property type="molecule type" value="Genomic_DNA"/>
</dbReference>
<reference evidence="5 6" key="1">
    <citation type="submission" date="2021-03" db="EMBL/GenBank/DDBJ databases">
        <title>Sequencing the genomes of 1000 actinobacteria strains.</title>
        <authorList>
            <person name="Klenk H.-P."/>
        </authorList>
    </citation>
    <scope>NUCLEOTIDE SEQUENCE [LARGE SCALE GENOMIC DNA]</scope>
    <source>
        <strain evidence="5 6">DSM 13468</strain>
    </source>
</reference>
<dbReference type="Pfam" id="PF00356">
    <property type="entry name" value="LacI"/>
    <property type="match status" value="1"/>
</dbReference>
<dbReference type="PANTHER" id="PTHR30146">
    <property type="entry name" value="LACI-RELATED TRANSCRIPTIONAL REPRESSOR"/>
    <property type="match status" value="1"/>
</dbReference>
<dbReference type="RefSeq" id="WP_210096182.1">
    <property type="nucleotide sequence ID" value="NZ_JAGIOA010000001.1"/>
</dbReference>
<gene>
    <name evidence="5" type="ORF">JOF42_000235</name>
</gene>
<dbReference type="Pfam" id="PF13377">
    <property type="entry name" value="Peripla_BP_3"/>
    <property type="match status" value="1"/>
</dbReference>